<evidence type="ECO:0000313" key="2">
    <source>
        <dbReference type="EMBL" id="KAI9191037.1"/>
    </source>
</evidence>
<reference evidence="2" key="2">
    <citation type="submission" date="2023-02" db="EMBL/GenBank/DDBJ databases">
        <authorList>
            <person name="Swenson N.G."/>
            <person name="Wegrzyn J.L."/>
            <person name="Mcevoy S.L."/>
        </authorList>
    </citation>
    <scope>NUCLEOTIDE SEQUENCE</scope>
    <source>
        <strain evidence="2">91603</strain>
        <tissue evidence="2">Leaf</tissue>
    </source>
</reference>
<dbReference type="EMBL" id="JAJSOW010000004">
    <property type="protein sequence ID" value="KAI9191037.1"/>
    <property type="molecule type" value="Genomic_DNA"/>
</dbReference>
<evidence type="ECO:0000256" key="1">
    <source>
        <dbReference type="SAM" id="MobiDB-lite"/>
    </source>
</evidence>
<organism evidence="2 3">
    <name type="scientific">Acer negundo</name>
    <name type="common">Box elder</name>
    <dbReference type="NCBI Taxonomy" id="4023"/>
    <lineage>
        <taxon>Eukaryota</taxon>
        <taxon>Viridiplantae</taxon>
        <taxon>Streptophyta</taxon>
        <taxon>Embryophyta</taxon>
        <taxon>Tracheophyta</taxon>
        <taxon>Spermatophyta</taxon>
        <taxon>Magnoliopsida</taxon>
        <taxon>eudicotyledons</taxon>
        <taxon>Gunneridae</taxon>
        <taxon>Pentapetalae</taxon>
        <taxon>rosids</taxon>
        <taxon>malvids</taxon>
        <taxon>Sapindales</taxon>
        <taxon>Sapindaceae</taxon>
        <taxon>Hippocastanoideae</taxon>
        <taxon>Acereae</taxon>
        <taxon>Acer</taxon>
    </lineage>
</organism>
<protein>
    <submittedName>
        <fullName evidence="2">Uncharacterized protein</fullName>
    </submittedName>
</protein>
<name>A0AAD5J935_ACENE</name>
<gene>
    <name evidence="2" type="ORF">LWI28_002581</name>
</gene>
<accession>A0AAD5J935</accession>
<evidence type="ECO:0000313" key="3">
    <source>
        <dbReference type="Proteomes" id="UP001064489"/>
    </source>
</evidence>
<feature type="region of interest" description="Disordered" evidence="1">
    <location>
        <begin position="46"/>
        <end position="65"/>
    </location>
</feature>
<proteinExistence type="predicted"/>
<reference evidence="2" key="1">
    <citation type="journal article" date="2022" name="Plant J.">
        <title>Strategies of tolerance reflected in two North American maple genomes.</title>
        <authorList>
            <person name="McEvoy S.L."/>
            <person name="Sezen U.U."/>
            <person name="Trouern-Trend A."/>
            <person name="McMahon S.M."/>
            <person name="Schaberg P.G."/>
            <person name="Yang J."/>
            <person name="Wegrzyn J.L."/>
            <person name="Swenson N.G."/>
        </authorList>
    </citation>
    <scope>NUCLEOTIDE SEQUENCE</scope>
    <source>
        <strain evidence="2">91603</strain>
    </source>
</reference>
<dbReference type="AlphaFoldDB" id="A0AAD5J935"/>
<dbReference type="Proteomes" id="UP001064489">
    <property type="component" value="Chromosome 6"/>
</dbReference>
<keyword evidence="3" id="KW-1185">Reference proteome</keyword>
<sequence length="173" mass="19460">MHDLEDAMKIQRETIVKRQEEALAKRNAVAEASKNKSIVIVDDPAFESLPKSSPPRRANRRKAYDVDPKEKAVEVTVEETDSTLVLFPYRVPGIAAKQMSDGGSHMGIFLQIRLRWPIWVPSIPVPRILTVKVQSQVTSHNCEGNDREAQLEDDPKEEPLSSVSLNFIPHVIV</sequence>
<feature type="region of interest" description="Disordered" evidence="1">
    <location>
        <begin position="139"/>
        <end position="160"/>
    </location>
</feature>
<comment type="caution">
    <text evidence="2">The sequence shown here is derived from an EMBL/GenBank/DDBJ whole genome shotgun (WGS) entry which is preliminary data.</text>
</comment>